<keyword evidence="3 4" id="KW-0414">Isoprene biosynthesis</keyword>
<dbReference type="AlphaFoldDB" id="A0A9D1TB87"/>
<evidence type="ECO:0000256" key="3">
    <source>
        <dbReference type="ARBA" id="ARBA00023229"/>
    </source>
</evidence>
<feature type="site" description="Positions MEP for the nucleophilic attack" evidence="4">
    <location>
        <position position="157"/>
    </location>
</feature>
<dbReference type="CDD" id="cd02516">
    <property type="entry name" value="CDP-ME_synthetase"/>
    <property type="match status" value="1"/>
</dbReference>
<evidence type="ECO:0000256" key="2">
    <source>
        <dbReference type="ARBA" id="ARBA00022695"/>
    </source>
</evidence>
<dbReference type="SUPFAM" id="SSF53448">
    <property type="entry name" value="Nucleotide-diphospho-sugar transferases"/>
    <property type="match status" value="1"/>
</dbReference>
<proteinExistence type="inferred from homology"/>
<dbReference type="Gene3D" id="3.90.550.10">
    <property type="entry name" value="Spore Coat Polysaccharide Biosynthesis Protein SpsA, Chain A"/>
    <property type="match status" value="1"/>
</dbReference>
<evidence type="ECO:0000256" key="4">
    <source>
        <dbReference type="HAMAP-Rule" id="MF_00108"/>
    </source>
</evidence>
<dbReference type="GO" id="GO:0050518">
    <property type="term" value="F:2-C-methyl-D-erythritol 4-phosphate cytidylyltransferase activity"/>
    <property type="evidence" value="ECO:0007669"/>
    <property type="project" value="UniProtKB-UniRule"/>
</dbReference>
<dbReference type="InterPro" id="IPR050088">
    <property type="entry name" value="IspD/TarI_cytidylyltransf_bact"/>
</dbReference>
<protein>
    <recommendedName>
        <fullName evidence="4">2-C-methyl-D-erythritol 4-phosphate cytidylyltransferase</fullName>
        <ecNumber evidence="4">2.7.7.60</ecNumber>
    </recommendedName>
    <alternativeName>
        <fullName evidence="4">4-diphosphocytidyl-2C-methyl-D-erythritol synthase</fullName>
    </alternativeName>
    <alternativeName>
        <fullName evidence="4">MEP cytidylyltransferase</fullName>
        <shortName evidence="4">MCT</shortName>
    </alternativeName>
</protein>
<dbReference type="Pfam" id="PF01128">
    <property type="entry name" value="IspD"/>
    <property type="match status" value="1"/>
</dbReference>
<dbReference type="InterPro" id="IPR029044">
    <property type="entry name" value="Nucleotide-diphossugar_trans"/>
</dbReference>
<dbReference type="GO" id="GO:0019288">
    <property type="term" value="P:isopentenyl diphosphate biosynthetic process, methylerythritol 4-phosphate pathway"/>
    <property type="evidence" value="ECO:0007669"/>
    <property type="project" value="UniProtKB-UniRule"/>
</dbReference>
<dbReference type="HAMAP" id="MF_00108">
    <property type="entry name" value="IspD"/>
    <property type="match status" value="1"/>
</dbReference>
<dbReference type="FunFam" id="3.90.550.10:FF:000003">
    <property type="entry name" value="2-C-methyl-D-erythritol 4-phosphate cytidylyltransferase"/>
    <property type="match status" value="1"/>
</dbReference>
<keyword evidence="2 4" id="KW-0548">Nucleotidyltransferase</keyword>
<comment type="pathway">
    <text evidence="4">Isoprenoid biosynthesis; isopentenyl diphosphate biosynthesis via DXP pathway; isopentenyl diphosphate from 1-deoxy-D-xylulose 5-phosphate: step 2/6.</text>
</comment>
<evidence type="ECO:0000256" key="1">
    <source>
        <dbReference type="ARBA" id="ARBA00022679"/>
    </source>
</evidence>
<accession>A0A9D1TB87</accession>
<reference evidence="5" key="1">
    <citation type="submission" date="2020-10" db="EMBL/GenBank/DDBJ databases">
        <authorList>
            <person name="Gilroy R."/>
        </authorList>
    </citation>
    <scope>NUCLEOTIDE SEQUENCE</scope>
    <source>
        <strain evidence="5">CHK188-20938</strain>
    </source>
</reference>
<dbReference type="NCBIfam" id="TIGR00453">
    <property type="entry name" value="ispD"/>
    <property type="match status" value="1"/>
</dbReference>
<comment type="catalytic activity">
    <reaction evidence="4">
        <text>2-C-methyl-D-erythritol 4-phosphate + CTP + H(+) = 4-CDP-2-C-methyl-D-erythritol + diphosphate</text>
        <dbReference type="Rhea" id="RHEA:13429"/>
        <dbReference type="ChEBI" id="CHEBI:15378"/>
        <dbReference type="ChEBI" id="CHEBI:33019"/>
        <dbReference type="ChEBI" id="CHEBI:37563"/>
        <dbReference type="ChEBI" id="CHEBI:57823"/>
        <dbReference type="ChEBI" id="CHEBI:58262"/>
        <dbReference type="EC" id="2.7.7.60"/>
    </reaction>
</comment>
<dbReference type="InterPro" id="IPR034683">
    <property type="entry name" value="IspD/TarI"/>
</dbReference>
<gene>
    <name evidence="4 5" type="primary">ispD</name>
    <name evidence="5" type="ORF">IAB71_06575</name>
</gene>
<dbReference type="Proteomes" id="UP000824169">
    <property type="component" value="Unassembled WGS sequence"/>
</dbReference>
<dbReference type="EC" id="2.7.7.60" evidence="4"/>
<dbReference type="PANTHER" id="PTHR32125:SF4">
    <property type="entry name" value="2-C-METHYL-D-ERYTHRITOL 4-PHOSPHATE CYTIDYLYLTRANSFERASE, CHLOROPLASTIC"/>
    <property type="match status" value="1"/>
</dbReference>
<feature type="site" description="Transition state stabilizer" evidence="4">
    <location>
        <position position="25"/>
    </location>
</feature>
<dbReference type="InterPro" id="IPR001228">
    <property type="entry name" value="IspD"/>
</dbReference>
<organism evidence="5 6">
    <name type="scientific">Candidatus Scatomonas pullistercoris</name>
    <dbReference type="NCBI Taxonomy" id="2840920"/>
    <lineage>
        <taxon>Bacteria</taxon>
        <taxon>Bacillati</taxon>
        <taxon>Bacillota</taxon>
        <taxon>Clostridia</taxon>
        <taxon>Lachnospirales</taxon>
        <taxon>Lachnospiraceae</taxon>
        <taxon>Lachnospiraceae incertae sedis</taxon>
        <taxon>Candidatus Scatomonas</taxon>
    </lineage>
</organism>
<keyword evidence="1 4" id="KW-0808">Transferase</keyword>
<evidence type="ECO:0000313" key="5">
    <source>
        <dbReference type="EMBL" id="HIV25437.1"/>
    </source>
</evidence>
<dbReference type="PANTHER" id="PTHR32125">
    <property type="entry name" value="2-C-METHYL-D-ERYTHRITOL 4-PHOSPHATE CYTIDYLYLTRANSFERASE, CHLOROPLASTIC"/>
    <property type="match status" value="1"/>
</dbReference>
<comment type="function">
    <text evidence="4">Catalyzes the formation of 4-diphosphocytidyl-2-C-methyl-D-erythritol from CTP and 2-C-methyl-D-erythritol 4-phosphate (MEP).</text>
</comment>
<feature type="site" description="Positions MEP for the nucleophilic attack" evidence="4">
    <location>
        <position position="215"/>
    </location>
</feature>
<comment type="caution">
    <text evidence="5">The sequence shown here is derived from an EMBL/GenBank/DDBJ whole genome shotgun (WGS) entry which is preliminary data.</text>
</comment>
<evidence type="ECO:0000313" key="6">
    <source>
        <dbReference type="Proteomes" id="UP000824169"/>
    </source>
</evidence>
<name>A0A9D1TB87_9FIRM</name>
<feature type="site" description="Transition state stabilizer" evidence="4">
    <location>
        <position position="18"/>
    </location>
</feature>
<sequence>MRTERCAAVVVAAGQGKRMGGNLQKQFLSLGGKPVLYYALRCLEDSAYIDEVILVTGAESIDYCRGEIVERFGFSKVKEIVAGGKERYDSVYEGLKHCREAEYVFIHDGARPFLTEEILERGYEGVREYGACAAGVPSKDTVKILDRKQNVVETPLRELVWSVQTPQVFRYELIRQAYDRLQMFDKTGITDDAMVVEEMGGHTVHMFRGDYRNLKITTPEDLPVAEQLLHEEEGH</sequence>
<comment type="similarity">
    <text evidence="4">Belongs to the IspD/TarI cytidylyltransferase family. IspD subfamily.</text>
</comment>
<dbReference type="EMBL" id="DVOO01000017">
    <property type="protein sequence ID" value="HIV25437.1"/>
    <property type="molecule type" value="Genomic_DNA"/>
</dbReference>
<reference evidence="5" key="2">
    <citation type="journal article" date="2021" name="PeerJ">
        <title>Extensive microbial diversity within the chicken gut microbiome revealed by metagenomics and culture.</title>
        <authorList>
            <person name="Gilroy R."/>
            <person name="Ravi A."/>
            <person name="Getino M."/>
            <person name="Pursley I."/>
            <person name="Horton D.L."/>
            <person name="Alikhan N.F."/>
            <person name="Baker D."/>
            <person name="Gharbi K."/>
            <person name="Hall N."/>
            <person name="Watson M."/>
            <person name="Adriaenssens E.M."/>
            <person name="Foster-Nyarko E."/>
            <person name="Jarju S."/>
            <person name="Secka A."/>
            <person name="Antonio M."/>
            <person name="Oren A."/>
            <person name="Chaudhuri R.R."/>
            <person name="La Ragione R."/>
            <person name="Hildebrand F."/>
            <person name="Pallen M.J."/>
        </authorList>
    </citation>
    <scope>NUCLEOTIDE SEQUENCE</scope>
    <source>
        <strain evidence="5">CHK188-20938</strain>
    </source>
</reference>